<name>A0ABD1RIF1_9LAMI</name>
<comment type="caution">
    <text evidence="6">The sequence shown here is derived from an EMBL/GenBank/DDBJ whole genome shotgun (WGS) entry which is preliminary data.</text>
</comment>
<feature type="domain" description="ATPase V1 complex subunit H C-terminal" evidence="5">
    <location>
        <begin position="40"/>
        <end position="96"/>
    </location>
</feature>
<evidence type="ECO:0000256" key="3">
    <source>
        <dbReference type="ARBA" id="ARBA00022781"/>
    </source>
</evidence>
<dbReference type="InterPro" id="IPR011987">
    <property type="entry name" value="ATPase_V1-cplx_hsu_C"/>
</dbReference>
<dbReference type="InterPro" id="IPR038497">
    <property type="entry name" value="ATPase_V1-cplx_hsu_C_sf"/>
</dbReference>
<dbReference type="SUPFAM" id="SSF48371">
    <property type="entry name" value="ARM repeat"/>
    <property type="match status" value="1"/>
</dbReference>
<dbReference type="AlphaFoldDB" id="A0ABD1RIF1"/>
<dbReference type="InterPro" id="IPR004908">
    <property type="entry name" value="ATPase_V1-cplx_hsu"/>
</dbReference>
<evidence type="ECO:0000259" key="5">
    <source>
        <dbReference type="Pfam" id="PF11698"/>
    </source>
</evidence>
<dbReference type="Gene3D" id="1.25.10.10">
    <property type="entry name" value="Leucine-rich Repeat Variant"/>
    <property type="match status" value="1"/>
</dbReference>
<evidence type="ECO:0000256" key="4">
    <source>
        <dbReference type="ARBA" id="ARBA00023065"/>
    </source>
</evidence>
<dbReference type="InterPro" id="IPR016024">
    <property type="entry name" value="ARM-type_fold"/>
</dbReference>
<dbReference type="Gene3D" id="1.25.40.150">
    <property type="entry name" value="V-type ATPase, subunit H, C-terminal domain"/>
    <property type="match status" value="1"/>
</dbReference>
<proteinExistence type="inferred from homology"/>
<accession>A0ABD1RIF1</accession>
<evidence type="ECO:0000313" key="6">
    <source>
        <dbReference type="EMBL" id="KAL2488209.1"/>
    </source>
</evidence>
<dbReference type="GO" id="GO:1902600">
    <property type="term" value="P:proton transmembrane transport"/>
    <property type="evidence" value="ECO:0007669"/>
    <property type="project" value="UniProtKB-KW"/>
</dbReference>
<dbReference type="PANTHER" id="PTHR10698:SF0">
    <property type="entry name" value="V-TYPE PROTON ATPASE SUBUNIT H"/>
    <property type="match status" value="1"/>
</dbReference>
<reference evidence="6" key="2">
    <citation type="submission" date="2024-07" db="EMBL/GenBank/DDBJ databases">
        <title>Two chromosome-level genome assemblies of Korean endemic species Abeliophyllum distichum and Forsythia ovata (Oleaceae).</title>
        <authorList>
            <person name="Mun J.H."/>
        </authorList>
    </citation>
    <scope>NUCLEOTIDE SEQUENCE</scope>
    <source>
        <strain evidence="6">KNKB202402200001</strain>
        <tissue evidence="6">Leaf</tissue>
    </source>
</reference>
<evidence type="ECO:0000256" key="2">
    <source>
        <dbReference type="ARBA" id="ARBA00022448"/>
    </source>
</evidence>
<dbReference type="Proteomes" id="UP001604277">
    <property type="component" value="Unassembled WGS sequence"/>
</dbReference>
<sequence length="121" mass="13797">MIDLGLPQLVQGLKAQAWSDEDVLDALNQLEEGLKDNIKKLSSFDKYKQEVLLGHLDWSPKHKNPIFWRENITNFEENDFQILRVLITIVDTGIDPELRASTNCVPFVVAFTVLVLAYAVQ</sequence>
<keyword evidence="3" id="KW-0375">Hydrogen ion transport</keyword>
<gene>
    <name evidence="6" type="ORF">Fot_41501</name>
    <name evidence="7" type="ORF">Fot_41553</name>
</gene>
<dbReference type="InterPro" id="IPR011989">
    <property type="entry name" value="ARM-like"/>
</dbReference>
<comment type="similarity">
    <text evidence="1">Belongs to the V-ATPase H subunit family.</text>
</comment>
<dbReference type="PANTHER" id="PTHR10698">
    <property type="entry name" value="V-TYPE PROTON ATPASE SUBUNIT H"/>
    <property type="match status" value="1"/>
</dbReference>
<protein>
    <submittedName>
        <fullName evidence="6">V-type proton ATPase subunit H</fullName>
    </submittedName>
</protein>
<evidence type="ECO:0000313" key="7">
    <source>
        <dbReference type="EMBL" id="KAL2488261.1"/>
    </source>
</evidence>
<reference evidence="8" key="1">
    <citation type="submission" date="2024-07" db="EMBL/GenBank/DDBJ databases">
        <title>Two chromosome-level genome assemblies of Korean endemic species Abeliophyllum distichum and Forsythia ovata (Oleaceae).</title>
        <authorList>
            <person name="Jang H."/>
        </authorList>
    </citation>
    <scope>NUCLEOTIDE SEQUENCE [LARGE SCALE GENOMIC DNA]</scope>
</reference>
<evidence type="ECO:0000256" key="1">
    <source>
        <dbReference type="ARBA" id="ARBA00008613"/>
    </source>
</evidence>
<dbReference type="EMBL" id="JBFOLJ010000012">
    <property type="protein sequence ID" value="KAL2488209.1"/>
    <property type="molecule type" value="Genomic_DNA"/>
</dbReference>
<dbReference type="EMBL" id="JBFOLJ010000012">
    <property type="protein sequence ID" value="KAL2488261.1"/>
    <property type="molecule type" value="Genomic_DNA"/>
</dbReference>
<organism evidence="6 8">
    <name type="scientific">Forsythia ovata</name>
    <dbReference type="NCBI Taxonomy" id="205694"/>
    <lineage>
        <taxon>Eukaryota</taxon>
        <taxon>Viridiplantae</taxon>
        <taxon>Streptophyta</taxon>
        <taxon>Embryophyta</taxon>
        <taxon>Tracheophyta</taxon>
        <taxon>Spermatophyta</taxon>
        <taxon>Magnoliopsida</taxon>
        <taxon>eudicotyledons</taxon>
        <taxon>Gunneridae</taxon>
        <taxon>Pentapetalae</taxon>
        <taxon>asterids</taxon>
        <taxon>lamiids</taxon>
        <taxon>Lamiales</taxon>
        <taxon>Oleaceae</taxon>
        <taxon>Forsythieae</taxon>
        <taxon>Forsythia</taxon>
    </lineage>
</organism>
<dbReference type="Pfam" id="PF11698">
    <property type="entry name" value="V-ATPase_H_C"/>
    <property type="match status" value="1"/>
</dbReference>
<evidence type="ECO:0000313" key="8">
    <source>
        <dbReference type="Proteomes" id="UP001604277"/>
    </source>
</evidence>
<keyword evidence="8" id="KW-1185">Reference proteome</keyword>
<keyword evidence="4" id="KW-0406">Ion transport</keyword>
<keyword evidence="2" id="KW-0813">Transport</keyword>